<evidence type="ECO:0000313" key="4">
    <source>
        <dbReference type="EMBL" id="MCX5571698.1"/>
    </source>
</evidence>
<dbReference type="InterPro" id="IPR011006">
    <property type="entry name" value="CheY-like_superfamily"/>
</dbReference>
<keyword evidence="1 2" id="KW-0597">Phosphoprotein</keyword>
<dbReference type="InterPro" id="IPR050595">
    <property type="entry name" value="Bact_response_regulator"/>
</dbReference>
<evidence type="ECO:0000313" key="5">
    <source>
        <dbReference type="Proteomes" id="UP001144805"/>
    </source>
</evidence>
<reference evidence="4" key="1">
    <citation type="submission" date="2022-11" db="EMBL/GenBank/DDBJ databases">
        <title>Biodiversity and phylogenetic relationships of bacteria.</title>
        <authorList>
            <person name="Machado R.A.R."/>
            <person name="Bhat A."/>
            <person name="Loulou A."/>
            <person name="Kallel S."/>
        </authorList>
    </citation>
    <scope>NUCLEOTIDE SEQUENCE</scope>
    <source>
        <strain evidence="4">K-TC2</strain>
    </source>
</reference>
<name>A0A9X3IMM0_9HYPH</name>
<sequence length="129" mass="13262">MADSWPVILLVEDEPLVRAAVAEMLEDLGFSVEQAASAGAASALLAVPDHPYDAVIIDVGLPDRPGDELARDILSDLAEIPVIIASGGDPSELDPALAGNARIAILSKPYGARGMIELLASLGVIAGRP</sequence>
<comment type="caution">
    <text evidence="4">The sequence shown here is derived from an EMBL/GenBank/DDBJ whole genome shotgun (WGS) entry which is preliminary data.</text>
</comment>
<dbReference type="Pfam" id="PF00072">
    <property type="entry name" value="Response_reg"/>
    <property type="match status" value="1"/>
</dbReference>
<accession>A0A9X3IMM0</accession>
<dbReference type="EMBL" id="JAPKNK010000011">
    <property type="protein sequence ID" value="MCX5571698.1"/>
    <property type="molecule type" value="Genomic_DNA"/>
</dbReference>
<dbReference type="PANTHER" id="PTHR44591:SF21">
    <property type="entry name" value="TWO-COMPONENT RESPONSE REGULATOR"/>
    <property type="match status" value="1"/>
</dbReference>
<feature type="domain" description="Response regulatory" evidence="3">
    <location>
        <begin position="7"/>
        <end position="123"/>
    </location>
</feature>
<dbReference type="AlphaFoldDB" id="A0A9X3IMM0"/>
<evidence type="ECO:0000256" key="1">
    <source>
        <dbReference type="ARBA" id="ARBA00022553"/>
    </source>
</evidence>
<evidence type="ECO:0000256" key="2">
    <source>
        <dbReference type="PROSITE-ProRule" id="PRU00169"/>
    </source>
</evidence>
<organism evidence="4 5">
    <name type="scientific">Kaistia nematophila</name>
    <dbReference type="NCBI Taxonomy" id="2994654"/>
    <lineage>
        <taxon>Bacteria</taxon>
        <taxon>Pseudomonadati</taxon>
        <taxon>Pseudomonadota</taxon>
        <taxon>Alphaproteobacteria</taxon>
        <taxon>Hyphomicrobiales</taxon>
        <taxon>Kaistiaceae</taxon>
        <taxon>Kaistia</taxon>
    </lineage>
</organism>
<dbReference type="InterPro" id="IPR001789">
    <property type="entry name" value="Sig_transdc_resp-reg_receiver"/>
</dbReference>
<gene>
    <name evidence="4" type="ORF">OSH07_21035</name>
</gene>
<dbReference type="Proteomes" id="UP001144805">
    <property type="component" value="Unassembled WGS sequence"/>
</dbReference>
<dbReference type="RefSeq" id="WP_266340660.1">
    <property type="nucleotide sequence ID" value="NZ_JAPKNK010000011.1"/>
</dbReference>
<dbReference type="CDD" id="cd00156">
    <property type="entry name" value="REC"/>
    <property type="match status" value="1"/>
</dbReference>
<dbReference type="PANTHER" id="PTHR44591">
    <property type="entry name" value="STRESS RESPONSE REGULATOR PROTEIN 1"/>
    <property type="match status" value="1"/>
</dbReference>
<protein>
    <submittedName>
        <fullName evidence="4">Response regulator</fullName>
    </submittedName>
</protein>
<dbReference type="SMART" id="SM00448">
    <property type="entry name" value="REC"/>
    <property type="match status" value="1"/>
</dbReference>
<keyword evidence="5" id="KW-1185">Reference proteome</keyword>
<dbReference type="Gene3D" id="3.40.50.2300">
    <property type="match status" value="1"/>
</dbReference>
<dbReference type="GO" id="GO:0000160">
    <property type="term" value="P:phosphorelay signal transduction system"/>
    <property type="evidence" value="ECO:0007669"/>
    <property type="project" value="InterPro"/>
</dbReference>
<dbReference type="SUPFAM" id="SSF52172">
    <property type="entry name" value="CheY-like"/>
    <property type="match status" value="1"/>
</dbReference>
<dbReference type="PROSITE" id="PS50110">
    <property type="entry name" value="RESPONSE_REGULATORY"/>
    <property type="match status" value="1"/>
</dbReference>
<proteinExistence type="predicted"/>
<evidence type="ECO:0000259" key="3">
    <source>
        <dbReference type="PROSITE" id="PS50110"/>
    </source>
</evidence>
<feature type="modified residue" description="4-aspartylphosphate" evidence="2">
    <location>
        <position position="58"/>
    </location>
</feature>